<comment type="caution">
    <text evidence="7">The sequence shown here is derived from an EMBL/GenBank/DDBJ whole genome shotgun (WGS) entry which is preliminary data.</text>
</comment>
<evidence type="ECO:0000256" key="2">
    <source>
        <dbReference type="ARBA" id="ARBA00022842"/>
    </source>
</evidence>
<keyword evidence="4" id="KW-0474">Menaquinone biosynthesis</keyword>
<dbReference type="InterPro" id="IPR036849">
    <property type="entry name" value="Enolase-like_C_sf"/>
</dbReference>
<evidence type="ECO:0000256" key="3">
    <source>
        <dbReference type="ARBA" id="ARBA00023239"/>
    </source>
</evidence>
<dbReference type="Gene3D" id="3.30.390.10">
    <property type="entry name" value="Enolase-like, N-terminal domain"/>
    <property type="match status" value="1"/>
</dbReference>
<dbReference type="GO" id="GO:0009234">
    <property type="term" value="P:menaquinone biosynthetic process"/>
    <property type="evidence" value="ECO:0007669"/>
    <property type="project" value="UniProtKB-UniRule"/>
</dbReference>
<comment type="pathway">
    <text evidence="4">Quinol/quinone metabolism; menaquinone biosynthesis.</text>
</comment>
<feature type="active site" description="Proton donor" evidence="4">
    <location>
        <position position="135"/>
    </location>
</feature>
<dbReference type="SUPFAM" id="SSF51604">
    <property type="entry name" value="Enolase C-terminal domain-like"/>
    <property type="match status" value="1"/>
</dbReference>
<feature type="domain" description="Mandelate racemase/muconate lactonizing enzyme C-terminal" evidence="6">
    <location>
        <begin position="116"/>
        <end position="211"/>
    </location>
</feature>
<dbReference type="InterPro" id="IPR010196">
    <property type="entry name" value="OSB_synthase_MenC1"/>
</dbReference>
<feature type="binding site" evidence="4">
    <location>
        <position position="163"/>
    </location>
    <ligand>
        <name>Mg(2+)</name>
        <dbReference type="ChEBI" id="CHEBI:18420"/>
    </ligand>
</feature>
<keyword evidence="2 4" id="KW-0460">Magnesium</keyword>
<dbReference type="Proteomes" id="UP000002943">
    <property type="component" value="Unassembled WGS sequence"/>
</dbReference>
<evidence type="ECO:0000256" key="1">
    <source>
        <dbReference type="ARBA" id="ARBA00022723"/>
    </source>
</evidence>
<dbReference type="Gene3D" id="3.20.20.120">
    <property type="entry name" value="Enolase-like C-terminal domain"/>
    <property type="match status" value="1"/>
</dbReference>
<keyword evidence="1 4" id="KW-0479">Metal-binding</keyword>
<evidence type="ECO:0000256" key="5">
    <source>
        <dbReference type="NCBIfam" id="TIGR01927"/>
    </source>
</evidence>
<evidence type="ECO:0000256" key="4">
    <source>
        <dbReference type="HAMAP-Rule" id="MF_00470"/>
    </source>
</evidence>
<dbReference type="Pfam" id="PF13378">
    <property type="entry name" value="MR_MLE_C"/>
    <property type="match status" value="1"/>
</dbReference>
<dbReference type="STRING" id="796620.VIBC2010_18129"/>
<dbReference type="InterPro" id="IPR029017">
    <property type="entry name" value="Enolase-like_N"/>
</dbReference>
<dbReference type="Pfam" id="PF21508">
    <property type="entry name" value="MenC_N"/>
    <property type="match status" value="1"/>
</dbReference>
<comment type="similarity">
    <text evidence="4">Belongs to the mandelate racemase/muconate lactonizing enzyme family. MenC type 1 subfamily.</text>
</comment>
<sequence length="329" mass="36304">MRSARLYRYVLPLDESATSVQKKLGQREGFIVELRDGQYVGKGEIAPLADQSFETIDEVYPQLVEQLILWQKRKPIDINSLYPSVAFGLSIAELDLSGTLPSQGCYHVVPVTTGEPDELASRLELMHGNKIAKIKVGHNDPYRDGIIVSSLLSAIPDLSLRLDANRAWNAEKASQFAKKIAPSLRGRIEFIEEPCESPGDSFSFAINTGIAVAWDETLLHAMCHEAFKLEDLNGAKAIILKPTLTGSIERCIELIERAKELGIKVVISSSLESSVGLNQLARFSRWQLPSEVPALDTIGIFTQQIETGWPGCTLPIKPLSEHALVWQSA</sequence>
<dbReference type="GO" id="GO:0043748">
    <property type="term" value="F:O-succinylbenzoate synthase activity"/>
    <property type="evidence" value="ECO:0007669"/>
    <property type="project" value="UniProtKB-EC"/>
</dbReference>
<keyword evidence="8" id="KW-1185">Reference proteome</keyword>
<dbReference type="SFLD" id="SFLDF00009">
    <property type="entry name" value="o-succinylbenzoate_synthase"/>
    <property type="match status" value="1"/>
</dbReference>
<dbReference type="EMBL" id="AEIU01000059">
    <property type="protein sequence ID" value="EFP97339.1"/>
    <property type="molecule type" value="Genomic_DNA"/>
</dbReference>
<dbReference type="RefSeq" id="WP_009600527.1">
    <property type="nucleotide sequence ID" value="NZ_AEIU01000059.1"/>
</dbReference>
<dbReference type="InterPro" id="IPR041338">
    <property type="entry name" value="OSBS_N"/>
</dbReference>
<dbReference type="NCBIfam" id="NF003473">
    <property type="entry name" value="PRK05105.1"/>
    <property type="match status" value="1"/>
</dbReference>
<dbReference type="SMART" id="SM00922">
    <property type="entry name" value="MR_MLE"/>
    <property type="match status" value="1"/>
</dbReference>
<dbReference type="GO" id="GO:0000287">
    <property type="term" value="F:magnesium ion binding"/>
    <property type="evidence" value="ECO:0007669"/>
    <property type="project" value="UniProtKB-UniRule"/>
</dbReference>
<proteinExistence type="inferred from homology"/>
<dbReference type="HAMAP" id="MF_00470">
    <property type="entry name" value="MenC_1"/>
    <property type="match status" value="1"/>
</dbReference>
<dbReference type="UniPathway" id="UPA01057">
    <property type="reaction ID" value="UER00165"/>
</dbReference>
<evidence type="ECO:0000313" key="8">
    <source>
        <dbReference type="Proteomes" id="UP000002943"/>
    </source>
</evidence>
<dbReference type="SFLD" id="SFLDG00180">
    <property type="entry name" value="muconate_cycloisomerase"/>
    <property type="match status" value="1"/>
</dbReference>
<feature type="binding site" evidence="4">
    <location>
        <position position="215"/>
    </location>
    <ligand>
        <name>Mg(2+)</name>
        <dbReference type="ChEBI" id="CHEBI:18420"/>
    </ligand>
</feature>
<dbReference type="CDD" id="cd03320">
    <property type="entry name" value="OSBS"/>
    <property type="match status" value="1"/>
</dbReference>
<accession>E3BHQ0</accession>
<dbReference type="EC" id="4.2.1.113" evidence="4 5"/>
<dbReference type="SFLD" id="SFLDS00001">
    <property type="entry name" value="Enolase"/>
    <property type="match status" value="1"/>
</dbReference>
<dbReference type="InterPro" id="IPR029065">
    <property type="entry name" value="Enolase_C-like"/>
</dbReference>
<dbReference type="PANTHER" id="PTHR48073:SF2">
    <property type="entry name" value="O-SUCCINYLBENZOATE SYNTHASE"/>
    <property type="match status" value="1"/>
</dbReference>
<comment type="pathway">
    <text evidence="4">Quinol/quinone metabolism; 1,4-dihydroxy-2-naphthoate biosynthesis; 1,4-dihydroxy-2-naphthoate from chorismate: step 4/7.</text>
</comment>
<keyword evidence="3 4" id="KW-0456">Lyase</keyword>
<dbReference type="UniPathway" id="UPA00079"/>
<dbReference type="AlphaFoldDB" id="E3BHQ0"/>
<dbReference type="eggNOG" id="COG1441">
    <property type="taxonomic scope" value="Bacteria"/>
</dbReference>
<protein>
    <recommendedName>
        <fullName evidence="4 5">o-succinylbenzoate synthase</fullName>
        <shortName evidence="4">OSB synthase</shortName>
        <shortName evidence="4">OSBS</shortName>
        <ecNumber evidence="4 5">4.2.1.113</ecNumber>
    </recommendedName>
    <alternativeName>
        <fullName evidence="4">4-(2'-carboxyphenyl)-4-oxybutyric acid synthase</fullName>
    </alternativeName>
    <alternativeName>
        <fullName evidence="4">o-succinylbenzoic acid synthase</fullName>
    </alternativeName>
</protein>
<name>E3BHQ0_9VIBR</name>
<dbReference type="PANTHER" id="PTHR48073">
    <property type="entry name" value="O-SUCCINYLBENZOATE SYNTHASE-RELATED"/>
    <property type="match status" value="1"/>
</dbReference>
<comment type="catalytic activity">
    <reaction evidence="4">
        <text>(1R,6R)-6-hydroxy-2-succinyl-cyclohexa-2,4-diene-1-carboxylate = 2-succinylbenzoate + H2O</text>
        <dbReference type="Rhea" id="RHEA:10196"/>
        <dbReference type="ChEBI" id="CHEBI:15377"/>
        <dbReference type="ChEBI" id="CHEBI:18325"/>
        <dbReference type="ChEBI" id="CHEBI:58689"/>
        <dbReference type="EC" id="4.2.1.113"/>
    </reaction>
</comment>
<dbReference type="OrthoDB" id="3725747at2"/>
<dbReference type="InterPro" id="IPR013342">
    <property type="entry name" value="Mandelate_racemase_C"/>
</dbReference>
<feature type="active site" description="Proton acceptor" evidence="4">
    <location>
        <position position="241"/>
    </location>
</feature>
<evidence type="ECO:0000313" key="7">
    <source>
        <dbReference type="EMBL" id="EFP97339.1"/>
    </source>
</evidence>
<comment type="cofactor">
    <cofactor evidence="4">
        <name>a divalent metal cation</name>
        <dbReference type="ChEBI" id="CHEBI:60240"/>
    </cofactor>
</comment>
<organism evidence="7 8">
    <name type="scientific">Vibrio caribbeanicus ATCC BAA-2122</name>
    <dbReference type="NCBI Taxonomy" id="796620"/>
    <lineage>
        <taxon>Bacteria</taxon>
        <taxon>Pseudomonadati</taxon>
        <taxon>Pseudomonadota</taxon>
        <taxon>Gammaproteobacteria</taxon>
        <taxon>Vibrionales</taxon>
        <taxon>Vibrionaceae</taxon>
        <taxon>Vibrio</taxon>
    </lineage>
</organism>
<feature type="binding site" evidence="4">
    <location>
        <position position="192"/>
    </location>
    <ligand>
        <name>Mg(2+)</name>
        <dbReference type="ChEBI" id="CHEBI:18420"/>
    </ligand>
</feature>
<comment type="function">
    <text evidence="4">Converts 2-succinyl-6-hydroxy-2,4-cyclohexadiene-1-carboxylate (SHCHC) to 2-succinylbenzoate (OSB).</text>
</comment>
<evidence type="ECO:0000259" key="6">
    <source>
        <dbReference type="SMART" id="SM00922"/>
    </source>
</evidence>
<dbReference type="SUPFAM" id="SSF54826">
    <property type="entry name" value="Enolase N-terminal domain-like"/>
    <property type="match status" value="1"/>
</dbReference>
<reference evidence="7 8" key="1">
    <citation type="journal article" date="2012" name="Int. J. Syst. Evol. Microbiol.">
        <title>Vibrio caribbeanicus sp. nov., isolated from the marine sponge Scleritoderma cyanea.</title>
        <authorList>
            <person name="Hoffmann M."/>
            <person name="Monday S.R."/>
            <person name="Allard M.W."/>
            <person name="Strain E.A."/>
            <person name="Whittaker P."/>
            <person name="Naum M."/>
            <person name="McCarthy P.J."/>
            <person name="Lopez J.V."/>
            <person name="Fischer M."/>
            <person name="Brown E.W."/>
        </authorList>
    </citation>
    <scope>NUCLEOTIDE SEQUENCE [LARGE SCALE GENOMIC DNA]</scope>
    <source>
        <strain evidence="7 8">ATCC BAA-2122</strain>
    </source>
</reference>
<gene>
    <name evidence="4" type="primary">menC</name>
    <name evidence="7" type="ORF">VIBC2010_18129</name>
</gene>
<dbReference type="NCBIfam" id="TIGR01927">
    <property type="entry name" value="menC_gam_Gplu"/>
    <property type="match status" value="1"/>
</dbReference>